<dbReference type="Gene3D" id="1.10.10.60">
    <property type="entry name" value="Homeodomain-like"/>
    <property type="match status" value="1"/>
</dbReference>
<dbReference type="GO" id="GO:0003700">
    <property type="term" value="F:DNA-binding transcription factor activity"/>
    <property type="evidence" value="ECO:0007669"/>
    <property type="project" value="InterPro"/>
</dbReference>
<organism evidence="6 7">
    <name type="scientific">Stenotrophomonas maltophilia (strain R551-3)</name>
    <dbReference type="NCBI Taxonomy" id="391008"/>
    <lineage>
        <taxon>Bacteria</taxon>
        <taxon>Pseudomonadati</taxon>
        <taxon>Pseudomonadota</taxon>
        <taxon>Gammaproteobacteria</taxon>
        <taxon>Lysobacterales</taxon>
        <taxon>Lysobacteraceae</taxon>
        <taxon>Stenotrophomonas</taxon>
        <taxon>Stenotrophomonas maltophilia group</taxon>
    </lineage>
</organism>
<feature type="domain" description="HTH araC/xylS-type" evidence="5">
    <location>
        <begin position="189"/>
        <end position="287"/>
    </location>
</feature>
<feature type="region of interest" description="Disordered" evidence="4">
    <location>
        <begin position="287"/>
        <end position="308"/>
    </location>
</feature>
<evidence type="ECO:0000256" key="1">
    <source>
        <dbReference type="ARBA" id="ARBA00023015"/>
    </source>
</evidence>
<dbReference type="PROSITE" id="PS01124">
    <property type="entry name" value="HTH_ARAC_FAMILY_2"/>
    <property type="match status" value="1"/>
</dbReference>
<keyword evidence="1" id="KW-0805">Transcription regulation</keyword>
<dbReference type="InterPro" id="IPR009057">
    <property type="entry name" value="Homeodomain-like_sf"/>
</dbReference>
<dbReference type="SUPFAM" id="SSF46689">
    <property type="entry name" value="Homeodomain-like"/>
    <property type="match status" value="1"/>
</dbReference>
<keyword evidence="2" id="KW-0238">DNA-binding</keyword>
<dbReference type="eggNOG" id="COG2207">
    <property type="taxonomic scope" value="Bacteria"/>
</dbReference>
<dbReference type="PANTHER" id="PTHR43280">
    <property type="entry name" value="ARAC-FAMILY TRANSCRIPTIONAL REGULATOR"/>
    <property type="match status" value="1"/>
</dbReference>
<dbReference type="KEGG" id="smt:Smal_1732"/>
<dbReference type="AlphaFoldDB" id="B4STL2"/>
<dbReference type="EMBL" id="CP001111">
    <property type="protein sequence ID" value="ACF51436.1"/>
    <property type="molecule type" value="Genomic_DNA"/>
</dbReference>
<evidence type="ECO:0000313" key="7">
    <source>
        <dbReference type="Proteomes" id="UP000001867"/>
    </source>
</evidence>
<dbReference type="Pfam" id="PF12833">
    <property type="entry name" value="HTH_18"/>
    <property type="match status" value="1"/>
</dbReference>
<dbReference type="SMART" id="SM00342">
    <property type="entry name" value="HTH_ARAC"/>
    <property type="match status" value="1"/>
</dbReference>
<dbReference type="SUPFAM" id="SSF51215">
    <property type="entry name" value="Regulatory protein AraC"/>
    <property type="match status" value="1"/>
</dbReference>
<dbReference type="PANTHER" id="PTHR43280:SF32">
    <property type="entry name" value="TRANSCRIPTIONAL REGULATORY PROTEIN"/>
    <property type="match status" value="1"/>
</dbReference>
<dbReference type="GO" id="GO:0043565">
    <property type="term" value="F:sequence-specific DNA binding"/>
    <property type="evidence" value="ECO:0007669"/>
    <property type="project" value="InterPro"/>
</dbReference>
<keyword evidence="3" id="KW-0804">Transcription</keyword>
<evidence type="ECO:0000259" key="5">
    <source>
        <dbReference type="PROSITE" id="PS01124"/>
    </source>
</evidence>
<evidence type="ECO:0000256" key="3">
    <source>
        <dbReference type="ARBA" id="ARBA00023163"/>
    </source>
</evidence>
<evidence type="ECO:0000313" key="6">
    <source>
        <dbReference type="EMBL" id="ACF51436.1"/>
    </source>
</evidence>
<proteinExistence type="predicted"/>
<evidence type="ECO:0000256" key="4">
    <source>
        <dbReference type="SAM" id="MobiDB-lite"/>
    </source>
</evidence>
<dbReference type="Proteomes" id="UP000001867">
    <property type="component" value="Chromosome"/>
</dbReference>
<dbReference type="HOGENOM" id="CLU_000445_88_2_6"/>
<sequence>MLCPGIQPEGPMDRIPQLLDQDESMRLEVSTLAEGQGVPLSFGHAYLAVLVCVSGRARFALNFREVAMQRHDVLVLAEDTLALLRQRSRGFLAVVCLMPKALASEVAYVLPNALFQFLHEQPHCRPSALDLPLLQGWLQLMMDAQHNGGRHRHVMLRNLLQSFFLKMATLLPKQKRVPAQVSRRERLAWNFWELVGQRSTRQRDVQSYAEALCITPFYLSQLTRECFDETPKALIDRQVVLEIKALLTYSELPIGRIADRLQFEDASYLCRYFRRHTGQSLTGYRRAGQGGTSAIRTAAPALRPADPR</sequence>
<dbReference type="InterPro" id="IPR037923">
    <property type="entry name" value="HTH-like"/>
</dbReference>
<evidence type="ECO:0000256" key="2">
    <source>
        <dbReference type="ARBA" id="ARBA00023125"/>
    </source>
</evidence>
<name>B4STL2_STRM5</name>
<dbReference type="InterPro" id="IPR018060">
    <property type="entry name" value="HTH_AraC"/>
</dbReference>
<protein>
    <submittedName>
        <fullName evidence="6">Transcriptional regulator, AraC family</fullName>
    </submittedName>
</protein>
<gene>
    <name evidence="6" type="ordered locus">Smal_1732</name>
</gene>
<reference evidence="6 7" key="1">
    <citation type="submission" date="2008-06" db="EMBL/GenBank/DDBJ databases">
        <title>Complete sequence of Stenotrophomonas maltophilia R551-3.</title>
        <authorList>
            <consortium name="US DOE Joint Genome Institute"/>
            <person name="Lucas S."/>
            <person name="Copeland A."/>
            <person name="Lapidus A."/>
            <person name="Glavina del Rio T."/>
            <person name="Dalin E."/>
            <person name="Tice H."/>
            <person name="Pitluck S."/>
            <person name="Chain P."/>
            <person name="Malfatti S."/>
            <person name="Shin M."/>
            <person name="Vergez L."/>
            <person name="Lang D."/>
            <person name="Schmutz J."/>
            <person name="Larimer F."/>
            <person name="Land M."/>
            <person name="Hauser L."/>
            <person name="Kyrpides N."/>
            <person name="Mikhailova N."/>
            <person name="Taghavi S."/>
            <person name="Monchy S."/>
            <person name="Newman L."/>
            <person name="Vangronsveld J."/>
            <person name="van der Lelie D."/>
            <person name="Richardson P."/>
        </authorList>
    </citation>
    <scope>NUCLEOTIDE SEQUENCE [LARGE SCALE GENOMIC DNA]</scope>
    <source>
        <strain evidence="6 7">R551-3</strain>
    </source>
</reference>
<accession>B4STL2</accession>